<dbReference type="InterPro" id="IPR011335">
    <property type="entry name" value="Restrct_endonuc-II-like"/>
</dbReference>
<evidence type="ECO:0000256" key="7">
    <source>
        <dbReference type="ARBA" id="ARBA00022763"/>
    </source>
</evidence>
<dbReference type="InterPro" id="IPR011856">
    <property type="entry name" value="tRNA_endonuc-like_dom_sf"/>
</dbReference>
<keyword evidence="9" id="KW-0460">Magnesium</keyword>
<evidence type="ECO:0000256" key="11">
    <source>
        <dbReference type="ARBA" id="ARBA00023204"/>
    </source>
</evidence>
<proteinExistence type="inferred from homology"/>
<evidence type="ECO:0000256" key="9">
    <source>
        <dbReference type="ARBA" id="ARBA00022842"/>
    </source>
</evidence>
<evidence type="ECO:0000256" key="5">
    <source>
        <dbReference type="ARBA" id="ARBA00022723"/>
    </source>
</evidence>
<keyword evidence="3" id="KW-0963">Cytoplasm</keyword>
<organism evidence="14 15">
    <name type="scientific">Subdoligranulum variabile</name>
    <dbReference type="NCBI Taxonomy" id="214851"/>
    <lineage>
        <taxon>Bacteria</taxon>
        <taxon>Bacillati</taxon>
        <taxon>Bacillota</taxon>
        <taxon>Clostridia</taxon>
        <taxon>Eubacteriales</taxon>
        <taxon>Oscillospiraceae</taxon>
        <taxon>Subdoligranulum</taxon>
    </lineage>
</organism>
<comment type="subcellular location">
    <subcellularLocation>
        <location evidence="2">Cytoplasm</location>
    </subcellularLocation>
</comment>
<keyword evidence="5" id="KW-0479">Metal-binding</keyword>
<accession>A0A943HI65</accession>
<dbReference type="GO" id="GO:0006310">
    <property type="term" value="P:DNA recombination"/>
    <property type="evidence" value="ECO:0007669"/>
    <property type="project" value="UniProtKB-KW"/>
</dbReference>
<dbReference type="GO" id="GO:0005737">
    <property type="term" value="C:cytoplasm"/>
    <property type="evidence" value="ECO:0007669"/>
    <property type="project" value="UniProtKB-SubCell"/>
</dbReference>
<evidence type="ECO:0000256" key="3">
    <source>
        <dbReference type="ARBA" id="ARBA00022490"/>
    </source>
</evidence>
<dbReference type="GO" id="GO:0003676">
    <property type="term" value="F:nucleic acid binding"/>
    <property type="evidence" value="ECO:0007669"/>
    <property type="project" value="InterPro"/>
</dbReference>
<evidence type="ECO:0000313" key="14">
    <source>
        <dbReference type="EMBL" id="MBS5331341.1"/>
    </source>
</evidence>
<keyword evidence="4" id="KW-0540">Nuclease</keyword>
<protein>
    <recommendedName>
        <fullName evidence="13">Holliday junction resolvase RecU</fullName>
    </recommendedName>
</protein>
<keyword evidence="6" id="KW-0255">Endonuclease</keyword>
<reference evidence="14" key="1">
    <citation type="submission" date="2021-02" db="EMBL/GenBank/DDBJ databases">
        <title>Infant gut strain persistence is associated with maternal origin, phylogeny, and functional potential including surface adhesion and iron acquisition.</title>
        <authorList>
            <person name="Lou Y.C."/>
        </authorList>
    </citation>
    <scope>NUCLEOTIDE SEQUENCE</scope>
    <source>
        <strain evidence="14">L3_101_000M1_dasL3_101_000M1_concoct_87</strain>
    </source>
</reference>
<gene>
    <name evidence="14" type="ORF">KHY36_02280</name>
</gene>
<keyword evidence="8 14" id="KW-0378">Hydrolase</keyword>
<dbReference type="InterPro" id="IPR004612">
    <property type="entry name" value="Resolv_RecU"/>
</dbReference>
<comment type="similarity">
    <text evidence="12">Belongs to the RecU family.</text>
</comment>
<evidence type="ECO:0000256" key="8">
    <source>
        <dbReference type="ARBA" id="ARBA00022801"/>
    </source>
</evidence>
<evidence type="ECO:0000256" key="4">
    <source>
        <dbReference type="ARBA" id="ARBA00022722"/>
    </source>
</evidence>
<dbReference type="Pfam" id="PF03838">
    <property type="entry name" value="RecU"/>
    <property type="match status" value="1"/>
</dbReference>
<dbReference type="GO" id="GO:0006281">
    <property type="term" value="P:DNA repair"/>
    <property type="evidence" value="ECO:0007669"/>
    <property type="project" value="UniProtKB-KW"/>
</dbReference>
<keyword evidence="7" id="KW-0227">DNA damage</keyword>
<dbReference type="EMBL" id="JAGZGG010000003">
    <property type="protein sequence ID" value="MBS5331341.1"/>
    <property type="molecule type" value="Genomic_DNA"/>
</dbReference>
<comment type="cofactor">
    <cofactor evidence="1">
        <name>Mg(2+)</name>
        <dbReference type="ChEBI" id="CHEBI:18420"/>
    </cofactor>
</comment>
<evidence type="ECO:0000256" key="1">
    <source>
        <dbReference type="ARBA" id="ARBA00001946"/>
    </source>
</evidence>
<dbReference type="AlphaFoldDB" id="A0A943HI65"/>
<name>A0A943HI65_9FIRM</name>
<keyword evidence="11" id="KW-0234">DNA repair</keyword>
<keyword evidence="10" id="KW-0233">DNA recombination</keyword>
<evidence type="ECO:0000313" key="15">
    <source>
        <dbReference type="Proteomes" id="UP000759273"/>
    </source>
</evidence>
<evidence type="ECO:0000256" key="12">
    <source>
        <dbReference type="ARBA" id="ARBA00023447"/>
    </source>
</evidence>
<dbReference type="GO" id="GO:0004519">
    <property type="term" value="F:endonuclease activity"/>
    <property type="evidence" value="ECO:0007669"/>
    <property type="project" value="UniProtKB-KW"/>
</dbReference>
<dbReference type="SUPFAM" id="SSF52980">
    <property type="entry name" value="Restriction endonuclease-like"/>
    <property type="match status" value="1"/>
</dbReference>
<dbReference type="GO" id="GO:0016787">
    <property type="term" value="F:hydrolase activity"/>
    <property type="evidence" value="ECO:0007669"/>
    <property type="project" value="UniProtKB-KW"/>
</dbReference>
<dbReference type="Gene3D" id="3.40.1350.10">
    <property type="match status" value="1"/>
</dbReference>
<dbReference type="GO" id="GO:0046872">
    <property type="term" value="F:metal ion binding"/>
    <property type="evidence" value="ECO:0007669"/>
    <property type="project" value="UniProtKB-KW"/>
</dbReference>
<sequence length="175" mass="19872">MENNRKDPRRQLIGTVSKALGQQFERDINAAFDHYRRLGVASIEKTPEPFHMTGRENGGKVVGFYEKKAQPDYAGTLRGGRSVYMEAKFTGSNRMEQSRVSPGQTEYLDEKMRLGAFCYVLAGFSHGGAYCIPWSIWRAMKEHYGRKYITENDITQYKIPRTTTGMLAILGTGKE</sequence>
<evidence type="ECO:0000256" key="6">
    <source>
        <dbReference type="ARBA" id="ARBA00022759"/>
    </source>
</evidence>
<evidence type="ECO:0000256" key="13">
    <source>
        <dbReference type="ARBA" id="ARBA00029523"/>
    </source>
</evidence>
<evidence type="ECO:0000256" key="10">
    <source>
        <dbReference type="ARBA" id="ARBA00023172"/>
    </source>
</evidence>
<evidence type="ECO:0000256" key="2">
    <source>
        <dbReference type="ARBA" id="ARBA00004496"/>
    </source>
</evidence>
<dbReference type="Proteomes" id="UP000759273">
    <property type="component" value="Unassembled WGS sequence"/>
</dbReference>
<comment type="caution">
    <text evidence="14">The sequence shown here is derived from an EMBL/GenBank/DDBJ whole genome shotgun (WGS) entry which is preliminary data.</text>
</comment>